<dbReference type="InterPro" id="IPR022409">
    <property type="entry name" value="PKD/Chitinase_dom"/>
</dbReference>
<dbReference type="InterPro" id="IPR000601">
    <property type="entry name" value="PKD_dom"/>
</dbReference>
<dbReference type="InterPro" id="IPR013783">
    <property type="entry name" value="Ig-like_fold"/>
</dbReference>
<feature type="signal peptide" evidence="1">
    <location>
        <begin position="1"/>
        <end position="34"/>
    </location>
</feature>
<keyword evidence="4" id="KW-1185">Reference proteome</keyword>
<dbReference type="Pfam" id="PF08310">
    <property type="entry name" value="LGFP"/>
    <property type="match status" value="6"/>
</dbReference>
<dbReference type="InterPro" id="IPR011042">
    <property type="entry name" value="6-blade_b-propeller_TolB-like"/>
</dbReference>
<dbReference type="PROSITE" id="PS50093">
    <property type="entry name" value="PKD"/>
    <property type="match status" value="1"/>
</dbReference>
<dbReference type="Pfam" id="PF18911">
    <property type="entry name" value="PKD_4"/>
    <property type="match status" value="1"/>
</dbReference>
<comment type="caution">
    <text evidence="3">The sequence shown here is derived from an EMBL/GenBank/DDBJ whole genome shotgun (WGS) entry which is preliminary data.</text>
</comment>
<dbReference type="Pfam" id="PF07995">
    <property type="entry name" value="GSDH"/>
    <property type="match status" value="1"/>
</dbReference>
<sequence>MSIRSFGRAVLGAACATLAAAGLFVALPAPEAAAAPALRPNFVLKDTPSGQGPWEMTDFVYLPDDSVLTTGKNGRLAWVSKTGQPKTIANIPVNSDGDLGLVSVEVAPDYATSKHIYLVRSTPPVNGAFVARVERWTVTGGSEPTGITDPRTIFEIPGEYPTHALTGVVAAKDGTLWITNGDWATPGYADPRALDVLDPNKPEGKLFHVTNTGAGVPSNPFYDAANPNSVRSRTYAGGFRSPFRLTIDERSGLPVVGDVGWNDWEEINLVQPGQHYSWPCFEGNNPTPGYSTWGQCNGVVNNRPLWTYRHADGPIDGTSVTGGIIYNGTNYPAEYRGAYFFGDWEARKIWTLTYSPQGTLLQAPQSPFGTDIGGPVKFAAAPNGDVVYADNVGSALRRIVYAPGNAAPVAIATSTTDPATRTVTFDASESYDPEREDLTYRWDFGDGTTGTGVTASHRYAGSTPTFTAKLTVTDRENASATTELTVAPSNHTPKVTLAAAGQADYAVGDPVSVSATATDTEDGALPISWEMGVVHCQRAAACHTHKGSPGSGPTYHTTFTDHQDSSMEFIAKVTDSMGVTASATYVAKPREHRLTLKSNVPAALQIAGEGGVSSAMVAEKAPVDISAPPTASDGVSTFDSWSDGSREATRRITMPAADTTLTATYVTAIDKRYNAEPALRQLLGTATGPEVVDGGGRHKPYQNGRLYWSPNGGVRVVHGEILARYLEQGGAARFGPPVTDQLATPDGVGRYNHFAMGASVYWSPSTGANAIAGPIRAKWASMGWERSYLAYPSTSELSTPDGRGKYNNFSGANGAIYWTETTGAQSINGEVRALWSSLGSERSVLGYPVTSELSVSDNWGKYFNFENNGSIYWTPSTGARWLCCQNREKWFQLGGATGRLGYPTTNEAPTPDGIGRYSHFTKGGSVYWFTTTGSHEVYGEIRRRWAALGWERSYLGYPTSDEFSIPGGRRSNFQNGYITWMASNGAVTDRRY</sequence>
<dbReference type="SMART" id="SM00089">
    <property type="entry name" value="PKD"/>
    <property type="match status" value="1"/>
</dbReference>
<evidence type="ECO:0000313" key="4">
    <source>
        <dbReference type="Proteomes" id="UP000292003"/>
    </source>
</evidence>
<feature type="chain" id="PRO_5020408740" evidence="1">
    <location>
        <begin position="35"/>
        <end position="992"/>
    </location>
</feature>
<organism evidence="3 4">
    <name type="scientific">Amycolatopsis suaedae</name>
    <dbReference type="NCBI Taxonomy" id="2510978"/>
    <lineage>
        <taxon>Bacteria</taxon>
        <taxon>Bacillati</taxon>
        <taxon>Actinomycetota</taxon>
        <taxon>Actinomycetes</taxon>
        <taxon>Pseudonocardiales</taxon>
        <taxon>Pseudonocardiaceae</taxon>
        <taxon>Amycolatopsis</taxon>
    </lineage>
</organism>
<dbReference type="PANTHER" id="PTHR19328:SF13">
    <property type="entry name" value="HIPL1 PROTEIN"/>
    <property type="match status" value="1"/>
</dbReference>
<evidence type="ECO:0000256" key="1">
    <source>
        <dbReference type="SAM" id="SignalP"/>
    </source>
</evidence>
<dbReference type="Proteomes" id="UP000292003">
    <property type="component" value="Unassembled WGS sequence"/>
</dbReference>
<proteinExistence type="predicted"/>
<dbReference type="GO" id="GO:0005975">
    <property type="term" value="P:carbohydrate metabolic process"/>
    <property type="evidence" value="ECO:0007669"/>
    <property type="project" value="UniProtKB-ARBA"/>
</dbReference>
<reference evidence="3 4" key="1">
    <citation type="submission" date="2019-02" db="EMBL/GenBank/DDBJ databases">
        <title>Draft genome sequence of Amycolatopsis sp. 8-3EHSu isolated from roots of Suaeda maritima.</title>
        <authorList>
            <person name="Duangmal K."/>
            <person name="Chantavorakit T."/>
        </authorList>
    </citation>
    <scope>NUCLEOTIDE SEQUENCE [LARGE SCALE GENOMIC DNA]</scope>
    <source>
        <strain evidence="3 4">8-3EHSu</strain>
    </source>
</reference>
<dbReference type="InterPro" id="IPR012938">
    <property type="entry name" value="Glc/Sorbosone_DH"/>
</dbReference>
<dbReference type="SUPFAM" id="SSF49299">
    <property type="entry name" value="PKD domain"/>
    <property type="match status" value="1"/>
</dbReference>
<dbReference type="CDD" id="cd00146">
    <property type="entry name" value="PKD"/>
    <property type="match status" value="1"/>
</dbReference>
<dbReference type="InterPro" id="IPR013207">
    <property type="entry name" value="LGFP"/>
</dbReference>
<name>A0A4Q7J9B8_9PSEU</name>
<gene>
    <name evidence="3" type="ORF">EWH70_10300</name>
</gene>
<evidence type="ECO:0000259" key="2">
    <source>
        <dbReference type="PROSITE" id="PS50093"/>
    </source>
</evidence>
<dbReference type="EMBL" id="SFCC01000004">
    <property type="protein sequence ID" value="RZQ64351.1"/>
    <property type="molecule type" value="Genomic_DNA"/>
</dbReference>
<accession>A0A4Q7J9B8</accession>
<dbReference type="PANTHER" id="PTHR19328">
    <property type="entry name" value="HEDGEHOG-INTERACTING PROTEIN"/>
    <property type="match status" value="1"/>
</dbReference>
<dbReference type="OrthoDB" id="159306at2"/>
<dbReference type="Gene3D" id="2.60.40.10">
    <property type="entry name" value="Immunoglobulins"/>
    <property type="match status" value="1"/>
</dbReference>
<keyword evidence="1" id="KW-0732">Signal</keyword>
<dbReference type="RefSeq" id="WP_130475063.1">
    <property type="nucleotide sequence ID" value="NZ_SFCC01000004.1"/>
</dbReference>
<dbReference type="InterPro" id="IPR011041">
    <property type="entry name" value="Quinoprot_gluc/sorb_DH_b-prop"/>
</dbReference>
<feature type="domain" description="PKD" evidence="2">
    <location>
        <begin position="406"/>
        <end position="460"/>
    </location>
</feature>
<dbReference type="SUPFAM" id="SSF50952">
    <property type="entry name" value="Soluble quinoprotein glucose dehydrogenase"/>
    <property type="match status" value="1"/>
</dbReference>
<protein>
    <submittedName>
        <fullName evidence="3">PKD domain-containing protein</fullName>
    </submittedName>
</protein>
<dbReference type="AlphaFoldDB" id="A0A4Q7J9B8"/>
<dbReference type="Gene3D" id="2.120.10.30">
    <property type="entry name" value="TolB, C-terminal domain"/>
    <property type="match status" value="1"/>
</dbReference>
<dbReference type="InterPro" id="IPR035986">
    <property type="entry name" value="PKD_dom_sf"/>
</dbReference>
<evidence type="ECO:0000313" key="3">
    <source>
        <dbReference type="EMBL" id="RZQ64351.1"/>
    </source>
</evidence>